<dbReference type="Gene3D" id="3.30.70.240">
    <property type="match status" value="2"/>
</dbReference>
<evidence type="ECO:0000256" key="6">
    <source>
        <dbReference type="ARBA" id="ARBA00022801"/>
    </source>
</evidence>
<dbReference type="CDD" id="cd09725">
    <property type="entry name" value="Cas2_I_II_III"/>
    <property type="match status" value="1"/>
</dbReference>
<dbReference type="HAMAP" id="MF_01471">
    <property type="entry name" value="Cas2"/>
    <property type="match status" value="1"/>
</dbReference>
<proteinExistence type="inferred from homology"/>
<dbReference type="EMBL" id="FSRO01000002">
    <property type="protein sequence ID" value="SIO49108.1"/>
    <property type="molecule type" value="Genomic_DNA"/>
</dbReference>
<dbReference type="SUPFAM" id="SSF143430">
    <property type="entry name" value="TTP0101/SSO1404-like"/>
    <property type="match status" value="2"/>
</dbReference>
<organism evidence="10 11">
    <name type="scientific">Nitrosomonas cryotolerans ATCC 49181</name>
    <dbReference type="NCBI Taxonomy" id="1131553"/>
    <lineage>
        <taxon>Bacteria</taxon>
        <taxon>Pseudomonadati</taxon>
        <taxon>Pseudomonadota</taxon>
        <taxon>Betaproteobacteria</taxon>
        <taxon>Nitrosomonadales</taxon>
        <taxon>Nitrosomonadaceae</taxon>
        <taxon>Nitrosomonas</taxon>
    </lineage>
</organism>
<dbReference type="GO" id="GO:0043571">
    <property type="term" value="P:maintenance of CRISPR repeat elements"/>
    <property type="evidence" value="ECO:0007669"/>
    <property type="project" value="UniProtKB-UniRule"/>
</dbReference>
<dbReference type="NCBIfam" id="TIGR01573">
    <property type="entry name" value="cas2"/>
    <property type="match status" value="1"/>
</dbReference>
<evidence type="ECO:0000256" key="7">
    <source>
        <dbReference type="ARBA" id="ARBA00022842"/>
    </source>
</evidence>
<evidence type="ECO:0000256" key="8">
    <source>
        <dbReference type="ARBA" id="ARBA00023118"/>
    </source>
</evidence>
<dbReference type="AlphaFoldDB" id="A0A1N6JXQ0"/>
<evidence type="ECO:0000256" key="4">
    <source>
        <dbReference type="ARBA" id="ARBA00022723"/>
    </source>
</evidence>
<keyword evidence="5 9" id="KW-0255">Endonuclease</keyword>
<keyword evidence="6 9" id="KW-0378">Hydrolase</keyword>
<protein>
    <recommendedName>
        <fullName evidence="9">CRISPR-associated endoribonuclease Cas2</fullName>
        <ecNumber evidence="9">3.1.-.-</ecNumber>
    </recommendedName>
</protein>
<evidence type="ECO:0000256" key="5">
    <source>
        <dbReference type="ARBA" id="ARBA00022759"/>
    </source>
</evidence>
<dbReference type="Proteomes" id="UP000185062">
    <property type="component" value="Unassembled WGS sequence"/>
</dbReference>
<dbReference type="EC" id="3.1.-.-" evidence="9"/>
<reference evidence="10 11" key="1">
    <citation type="submission" date="2016-12" db="EMBL/GenBank/DDBJ databases">
        <authorList>
            <person name="Song W.-J."/>
            <person name="Kurnit D.M."/>
        </authorList>
    </citation>
    <scope>NUCLEOTIDE SEQUENCE [LARGE SCALE GENOMIC DNA]</scope>
    <source>
        <strain evidence="10 11">ATCC 49181</strain>
    </source>
</reference>
<sequence>MLFTIQGNNKPSRLVVISYDMTCERRARRVRRVLDSIHHAKQYSVFEAILDNCEFKGLLAELSELCDLEQDSLVVWWPREGLRLRHQEKRLMVCARSGQTCSEVAILPPNTGNFIICSDISDPDALRTVAGKIASETTFIQRSVYWLRGTASQLSGLMESCAQYLTDGDRLWIYPLRGCHDLWHIGIFEQSVLPISTHRWSK</sequence>
<dbReference type="PANTHER" id="PTHR34405">
    <property type="entry name" value="CRISPR-ASSOCIATED ENDORIBONUCLEASE CAS2"/>
    <property type="match status" value="1"/>
</dbReference>
<comment type="function">
    <text evidence="9">CRISPR (clustered regularly interspaced short palindromic repeat), is an adaptive immune system that provides protection against mobile genetic elements (viruses, transposable elements and conjugative plasmids). CRISPR clusters contain sequences complementary to antecedent mobile elements and target invading nucleic acids. CRISPR clusters are transcribed and processed into CRISPR RNA (crRNA). Functions as a ssRNA-specific endoribonuclease. Involved in the integration of spacer DNA into the CRISPR cassette.</text>
</comment>
<dbReference type="GO" id="GO:0046872">
    <property type="term" value="F:metal ion binding"/>
    <property type="evidence" value="ECO:0007669"/>
    <property type="project" value="UniProtKB-UniRule"/>
</dbReference>
<dbReference type="GO" id="GO:0051607">
    <property type="term" value="P:defense response to virus"/>
    <property type="evidence" value="ECO:0007669"/>
    <property type="project" value="UniProtKB-UniRule"/>
</dbReference>
<keyword evidence="4 9" id="KW-0479">Metal-binding</keyword>
<feature type="binding site" evidence="9">
    <location>
        <position position="20"/>
    </location>
    <ligand>
        <name>Mg(2+)</name>
        <dbReference type="ChEBI" id="CHEBI:18420"/>
        <note>catalytic</note>
    </ligand>
</feature>
<accession>A0A1N6JXQ0</accession>
<comment type="cofactor">
    <cofactor evidence="1 9">
        <name>Mg(2+)</name>
        <dbReference type="ChEBI" id="CHEBI:18420"/>
    </cofactor>
</comment>
<keyword evidence="3 9" id="KW-0540">Nuclease</keyword>
<comment type="subunit">
    <text evidence="9">Homodimer, forms a heterotetramer with a Cas1 homodimer.</text>
</comment>
<dbReference type="InterPro" id="IPR021127">
    <property type="entry name" value="CRISPR_associated_Cas2"/>
</dbReference>
<dbReference type="Pfam" id="PF09827">
    <property type="entry name" value="CRISPR_Cas2"/>
    <property type="match status" value="2"/>
</dbReference>
<evidence type="ECO:0000256" key="9">
    <source>
        <dbReference type="HAMAP-Rule" id="MF_01471"/>
    </source>
</evidence>
<dbReference type="STRING" id="44575.SAMN05216419_10657"/>
<dbReference type="GO" id="GO:0004521">
    <property type="term" value="F:RNA endonuclease activity"/>
    <property type="evidence" value="ECO:0007669"/>
    <property type="project" value="InterPro"/>
</dbReference>
<dbReference type="RefSeq" id="WP_083399571.1">
    <property type="nucleotide sequence ID" value="NZ_FSRO01000002.1"/>
</dbReference>
<evidence type="ECO:0000313" key="11">
    <source>
        <dbReference type="Proteomes" id="UP000185062"/>
    </source>
</evidence>
<name>A0A1N6JXQ0_9PROT</name>
<evidence type="ECO:0000313" key="10">
    <source>
        <dbReference type="EMBL" id="SIO49108.1"/>
    </source>
</evidence>
<keyword evidence="7 9" id="KW-0460">Magnesium</keyword>
<comment type="similarity">
    <text evidence="2 9">Belongs to the CRISPR-associated endoribonuclease Cas2 protein family.</text>
</comment>
<evidence type="ECO:0000256" key="2">
    <source>
        <dbReference type="ARBA" id="ARBA00009959"/>
    </source>
</evidence>
<dbReference type="PANTHER" id="PTHR34405:SF3">
    <property type="entry name" value="CRISPR-ASSOCIATED ENDORIBONUCLEASE CAS2 3"/>
    <property type="match status" value="1"/>
</dbReference>
<evidence type="ECO:0000256" key="3">
    <source>
        <dbReference type="ARBA" id="ARBA00022722"/>
    </source>
</evidence>
<gene>
    <name evidence="9" type="primary">cas2</name>
    <name evidence="10" type="ORF">SAMN02743940_0013</name>
</gene>
<evidence type="ECO:0000256" key="1">
    <source>
        <dbReference type="ARBA" id="ARBA00001946"/>
    </source>
</evidence>
<dbReference type="InterPro" id="IPR019199">
    <property type="entry name" value="Virulence_VapD/CRISPR_Cas2"/>
</dbReference>
<keyword evidence="8 9" id="KW-0051">Antiviral defense</keyword>
<dbReference type="GO" id="GO:0016787">
    <property type="term" value="F:hydrolase activity"/>
    <property type="evidence" value="ECO:0007669"/>
    <property type="project" value="UniProtKB-KW"/>
</dbReference>
<keyword evidence="11" id="KW-1185">Reference proteome</keyword>